<dbReference type="Proteomes" id="UP001081438">
    <property type="component" value="Unassembled WGS sequence"/>
</dbReference>
<comment type="caution">
    <text evidence="1">The sequence shown here is derived from an EMBL/GenBank/DDBJ whole genome shotgun (WGS) entry which is preliminary data.</text>
</comment>
<evidence type="ECO:0008006" key="3">
    <source>
        <dbReference type="Google" id="ProtNLM"/>
    </source>
</evidence>
<reference evidence="1" key="1">
    <citation type="journal article" date="2022" name="Int. J. Mol. Sci.">
        <title>Phenotypic and genotypic virulence characterisation of Staphylococcus pettenkoferi strains isolated from human bloodstream and diabetic foot infections.</title>
        <authorList>
            <person name="Magnan C."/>
        </authorList>
    </citation>
    <scope>NUCLEOTIDE SEQUENCE</scope>
    <source>
        <strain evidence="1">NSP020P</strain>
    </source>
</reference>
<name>A0A9Q4GYZ6_9STAP</name>
<protein>
    <recommendedName>
        <fullName evidence="3">Integrase SAM-like N-terminal domain-containing protein</fullName>
    </recommendedName>
</protein>
<dbReference type="RefSeq" id="WP_268211187.1">
    <property type="nucleotide sequence ID" value="NZ_JANSKK010000007.1"/>
</dbReference>
<dbReference type="EMBL" id="JANSKX010000008">
    <property type="protein sequence ID" value="MCY1594057.1"/>
    <property type="molecule type" value="Genomic_DNA"/>
</dbReference>
<evidence type="ECO:0000313" key="2">
    <source>
        <dbReference type="Proteomes" id="UP001081438"/>
    </source>
</evidence>
<gene>
    <name evidence="1" type="ORF">NW112_02255</name>
</gene>
<accession>A0A9Q4GYZ6</accession>
<dbReference type="AlphaFoldDB" id="A0A9Q4GYZ6"/>
<sequence length="142" mass="17117">MYVKEKISKSGVKRYEFYEKYLDPLTSKWREVSVTMNKDTKTYQNEARRLLQKKIEFKLKDRNTKELKSLTLHDAMSNWVERAVKSDNLKQSSIKAYTYKIESMKNDIEKDIKIINVHYQYMQNFIDKWAQSLVIHVLNLIK</sequence>
<evidence type="ECO:0000313" key="1">
    <source>
        <dbReference type="EMBL" id="MCY1594057.1"/>
    </source>
</evidence>
<organism evidence="1 2">
    <name type="scientific">Staphylococcus pettenkoferi</name>
    <dbReference type="NCBI Taxonomy" id="170573"/>
    <lineage>
        <taxon>Bacteria</taxon>
        <taxon>Bacillati</taxon>
        <taxon>Bacillota</taxon>
        <taxon>Bacilli</taxon>
        <taxon>Bacillales</taxon>
        <taxon>Staphylococcaceae</taxon>
        <taxon>Staphylococcus</taxon>
    </lineage>
</organism>
<proteinExistence type="predicted"/>